<protein>
    <submittedName>
        <fullName evidence="2">Putative phosphate transport regulator</fullName>
    </submittedName>
</protein>
<keyword evidence="3" id="KW-1185">Reference proteome</keyword>
<name>T2GCQ0_MEGG1</name>
<dbReference type="InterPro" id="IPR018445">
    <property type="entry name" value="Put_Phosphate_transp_reg"/>
</dbReference>
<evidence type="ECO:0000256" key="1">
    <source>
        <dbReference type="ARBA" id="ARBA00008591"/>
    </source>
</evidence>
<dbReference type="HOGENOM" id="CLU_104916_0_0_7"/>
<accession>T2GCQ0</accession>
<dbReference type="RefSeq" id="WP_021760838.1">
    <property type="nucleotide sequence ID" value="NC_022444.1"/>
</dbReference>
<proteinExistence type="inferred from homology"/>
<dbReference type="eggNOG" id="COG1392">
    <property type="taxonomic scope" value="Bacteria"/>
</dbReference>
<dbReference type="Gene3D" id="1.20.58.220">
    <property type="entry name" value="Phosphate transport system protein phou homolog 2, domain 2"/>
    <property type="match status" value="1"/>
</dbReference>
<dbReference type="Proteomes" id="UP000016587">
    <property type="component" value="Chromosome"/>
</dbReference>
<evidence type="ECO:0000313" key="3">
    <source>
        <dbReference type="Proteomes" id="UP000016587"/>
    </source>
</evidence>
<reference evidence="2 3" key="1">
    <citation type="journal article" date="2013" name="J. Bacteriol.">
        <title>Roles of HynAB and Ech, the only two hydrogenases found in the model sulfate reducer Desulfovibrio gigas.</title>
        <authorList>
            <person name="Morais-Silva F.O."/>
            <person name="Santos C.I."/>
            <person name="Rodrigues R."/>
            <person name="Pereira I.A."/>
            <person name="Rodrigues-Pousada C."/>
        </authorList>
    </citation>
    <scope>NUCLEOTIDE SEQUENCE [LARGE SCALE GENOMIC DNA]</scope>
    <source>
        <strain evidence="3">ATCC 19364 / DSM 1382 / NCIMB 9332 / VKM B-1759</strain>
    </source>
</reference>
<evidence type="ECO:0000313" key="2">
    <source>
        <dbReference type="EMBL" id="AGW13906.1"/>
    </source>
</evidence>
<dbReference type="KEGG" id="dgg:DGI_2144"/>
<dbReference type="PANTHER" id="PTHR36536">
    <property type="entry name" value="UPF0111 PROTEIN HI_1603"/>
    <property type="match status" value="1"/>
</dbReference>
<dbReference type="InterPro" id="IPR038078">
    <property type="entry name" value="PhoU-like_sf"/>
</dbReference>
<dbReference type="PANTHER" id="PTHR36536:SF3">
    <property type="entry name" value="UPF0111 PROTEIN HI_1603"/>
    <property type="match status" value="1"/>
</dbReference>
<dbReference type="STRING" id="1121448.DGI_2144"/>
<dbReference type="InterPro" id="IPR002727">
    <property type="entry name" value="DUF47"/>
</dbReference>
<dbReference type="PATRIC" id="fig|1121448.10.peg.2100"/>
<organism evidence="2 3">
    <name type="scientific">Megalodesulfovibrio gigas (strain ATCC 19364 / DSM 1382 / NCIMB 9332 / VKM B-1759)</name>
    <name type="common">Desulfovibrio gigas</name>
    <dbReference type="NCBI Taxonomy" id="1121448"/>
    <lineage>
        <taxon>Bacteria</taxon>
        <taxon>Pseudomonadati</taxon>
        <taxon>Thermodesulfobacteriota</taxon>
        <taxon>Desulfovibrionia</taxon>
        <taxon>Desulfovibrionales</taxon>
        <taxon>Desulfovibrionaceae</taxon>
        <taxon>Megalodesulfovibrio</taxon>
    </lineage>
</organism>
<reference evidence="3" key="2">
    <citation type="submission" date="2013-07" db="EMBL/GenBank/DDBJ databases">
        <authorList>
            <person name="Morais-Silva F.O."/>
            <person name="Rezende A.M."/>
            <person name="Pimentel C."/>
            <person name="Resende D.M."/>
            <person name="Santos C.I."/>
            <person name="Clemente C."/>
            <person name="de Oliveira L.M."/>
            <person name="da Silva S.M."/>
            <person name="Costa D.A."/>
            <person name="Varela-Raposo A."/>
            <person name="Horacio E.C.A."/>
            <person name="Matos M."/>
            <person name="Flores O."/>
            <person name="Ruiz J.C."/>
            <person name="Rodrigues-Pousada C."/>
        </authorList>
    </citation>
    <scope>NUCLEOTIDE SEQUENCE [LARGE SCALE GENOMIC DNA]</scope>
    <source>
        <strain evidence="3">ATCC 19364 / DSM 1382 / NCIMB 9332 / VKM B-1759</strain>
    </source>
</reference>
<dbReference type="EMBL" id="CP006585">
    <property type="protein sequence ID" value="AGW13906.1"/>
    <property type="molecule type" value="Genomic_DNA"/>
</dbReference>
<comment type="similarity">
    <text evidence="1">Belongs to the UPF0111 family.</text>
</comment>
<dbReference type="Pfam" id="PF01865">
    <property type="entry name" value="PhoU_div"/>
    <property type="match status" value="1"/>
</dbReference>
<sequence length="225" mass="26116">MFLRVPFFGLLSSHSPLRQLLDHYDKISDGVKLMEESLECYIGGEGHCKAFEDLTREVDVLEDQADKIKRSIRNHLPRGLFLPVDRTVFFDYTRRQDNILDEGQKALNVLFVRPLAIPLEFHKEMLEFVGEVTETVKLLRPALESTVELLHGKHYDRAVTKNLIRTVRTSHKVVFKRYHSITSHIYNAEVGFKDFHQLLEFVEEMYSVSHNTEGCADLLRAMIAK</sequence>
<gene>
    <name evidence="2" type="ORF">DGI_2144</name>
</gene>
<dbReference type="AlphaFoldDB" id="T2GCQ0"/>